<comment type="similarity">
    <text evidence="2">Belongs to the MipA/OmpV family.</text>
</comment>
<sequence length="258" mass="27137">MTAGTAASAHADPVPGEPSSDRLDVGADVSEQKGQNRWIFGAGVAMAPRYQGSDRYEAQPLPLIDVRVGRFFAKVGDGIGVTVIETPTFTAGVSVNWLQGYDADDVPDGVQGVDSALGARVFVSARLKGFVATLAATQAVTDTDRGLLINAGVAYPIRATERLTITPSLGATWGSRTYMDGYFGIDTSEATASGLPRYRPSSGLKDLSFRVAANYRITDSISLAASIGVTQLLDRAADSPIVEKKTQPIGLVGLTYSF</sequence>
<evidence type="ECO:0000256" key="3">
    <source>
        <dbReference type="ARBA" id="ARBA00022729"/>
    </source>
</evidence>
<dbReference type="InterPro" id="IPR010583">
    <property type="entry name" value="MipA"/>
</dbReference>
<dbReference type="Pfam" id="PF06629">
    <property type="entry name" value="MipA"/>
    <property type="match status" value="1"/>
</dbReference>
<protein>
    <submittedName>
        <fullName evidence="7">MipA/OmpV family protein</fullName>
    </submittedName>
</protein>
<evidence type="ECO:0000313" key="7">
    <source>
        <dbReference type="EMBL" id="NYZ19123.1"/>
    </source>
</evidence>
<comment type="caution">
    <text evidence="7">The sequence shown here is derived from an EMBL/GenBank/DDBJ whole genome shotgun (WGS) entry which is preliminary data.</text>
</comment>
<dbReference type="PANTHER" id="PTHR38776">
    <property type="entry name" value="MLTA-INTERACTING PROTEIN-RELATED"/>
    <property type="match status" value="1"/>
</dbReference>
<evidence type="ECO:0000313" key="8">
    <source>
        <dbReference type="Proteomes" id="UP000584642"/>
    </source>
</evidence>
<gene>
    <name evidence="7" type="ORF">HND93_05320</name>
</gene>
<evidence type="ECO:0000256" key="1">
    <source>
        <dbReference type="ARBA" id="ARBA00004442"/>
    </source>
</evidence>
<keyword evidence="5" id="KW-0998">Cell outer membrane</keyword>
<name>A0ABX2T4C0_9PROT</name>
<keyword evidence="4" id="KW-0472">Membrane</keyword>
<evidence type="ECO:0000256" key="2">
    <source>
        <dbReference type="ARBA" id="ARBA00005722"/>
    </source>
</evidence>
<dbReference type="Proteomes" id="UP000584642">
    <property type="component" value="Unassembled WGS sequence"/>
</dbReference>
<comment type="subcellular location">
    <subcellularLocation>
        <location evidence="1">Cell outer membrane</location>
    </subcellularLocation>
</comment>
<dbReference type="PANTHER" id="PTHR38776:SF1">
    <property type="entry name" value="MLTA-INTERACTING PROTEIN-RELATED"/>
    <property type="match status" value="1"/>
</dbReference>
<reference evidence="7 8" key="1">
    <citation type="submission" date="2020-05" db="EMBL/GenBank/DDBJ databases">
        <title>Azospirillum oleiclasticum sp. nov, a nitrogen-fixing and heavy crude oil-emulsifying bacterium isolated from the crude oil of Yumen Oilfield.</title>
        <authorList>
            <person name="Wu D."/>
            <person name="Cai M."/>
            <person name="Zhang X."/>
        </authorList>
    </citation>
    <scope>NUCLEOTIDE SEQUENCE [LARGE SCALE GENOMIC DNA]</scope>
    <source>
        <strain evidence="7 8">ROY-1-1-2</strain>
    </source>
</reference>
<organism evidence="7 8">
    <name type="scientific">Azospirillum oleiclasticum</name>
    <dbReference type="NCBI Taxonomy" id="2735135"/>
    <lineage>
        <taxon>Bacteria</taxon>
        <taxon>Pseudomonadati</taxon>
        <taxon>Pseudomonadota</taxon>
        <taxon>Alphaproteobacteria</taxon>
        <taxon>Rhodospirillales</taxon>
        <taxon>Azospirillaceae</taxon>
        <taxon>Azospirillum</taxon>
    </lineage>
</organism>
<keyword evidence="3" id="KW-0732">Signal</keyword>
<evidence type="ECO:0000256" key="4">
    <source>
        <dbReference type="ARBA" id="ARBA00023136"/>
    </source>
</evidence>
<evidence type="ECO:0000256" key="5">
    <source>
        <dbReference type="ARBA" id="ARBA00023237"/>
    </source>
</evidence>
<accession>A0ABX2T4C0</accession>
<proteinExistence type="inferred from homology"/>
<feature type="region of interest" description="Disordered" evidence="6">
    <location>
        <begin position="1"/>
        <end position="24"/>
    </location>
</feature>
<keyword evidence="8" id="KW-1185">Reference proteome</keyword>
<evidence type="ECO:0000256" key="6">
    <source>
        <dbReference type="SAM" id="MobiDB-lite"/>
    </source>
</evidence>
<dbReference type="EMBL" id="JABFDB010000002">
    <property type="protein sequence ID" value="NYZ19123.1"/>
    <property type="molecule type" value="Genomic_DNA"/>
</dbReference>